<dbReference type="Pfam" id="PF09335">
    <property type="entry name" value="VTT_dom"/>
    <property type="match status" value="1"/>
</dbReference>
<evidence type="ECO:0000256" key="2">
    <source>
        <dbReference type="ARBA" id="ARBA00022475"/>
    </source>
</evidence>
<proteinExistence type="predicted"/>
<dbReference type="Proteomes" id="UP000001876">
    <property type="component" value="Unassembled WGS sequence"/>
</dbReference>
<dbReference type="GO" id="GO:0005886">
    <property type="term" value="C:plasma membrane"/>
    <property type="evidence" value="ECO:0007669"/>
    <property type="project" value="UniProtKB-SubCell"/>
</dbReference>
<evidence type="ECO:0000256" key="7">
    <source>
        <dbReference type="SAM" id="Phobius"/>
    </source>
</evidence>
<evidence type="ECO:0000256" key="6">
    <source>
        <dbReference type="SAM" id="MobiDB-lite"/>
    </source>
</evidence>
<keyword evidence="4 7" id="KW-1133">Transmembrane helix</keyword>
<gene>
    <name evidence="9" type="ORF">MICPUCDRAFT_50747</name>
</gene>
<evidence type="ECO:0000256" key="3">
    <source>
        <dbReference type="ARBA" id="ARBA00022692"/>
    </source>
</evidence>
<feature type="transmembrane region" description="Helical" evidence="7">
    <location>
        <begin position="32"/>
        <end position="55"/>
    </location>
</feature>
<dbReference type="InterPro" id="IPR015414">
    <property type="entry name" value="TMEM64"/>
</dbReference>
<dbReference type="STRING" id="564608.C1MIZ0"/>
<name>C1MIZ0_MICPC</name>
<evidence type="ECO:0000256" key="5">
    <source>
        <dbReference type="ARBA" id="ARBA00023136"/>
    </source>
</evidence>
<dbReference type="PANTHER" id="PTHR12677:SF59">
    <property type="entry name" value="GOLGI APPARATUS MEMBRANE PROTEIN TVP38-RELATED"/>
    <property type="match status" value="1"/>
</dbReference>
<keyword evidence="3 7" id="KW-0812">Transmembrane</keyword>
<keyword evidence="5 7" id="KW-0472">Membrane</keyword>
<evidence type="ECO:0000259" key="8">
    <source>
        <dbReference type="Pfam" id="PF09335"/>
    </source>
</evidence>
<dbReference type="InterPro" id="IPR032816">
    <property type="entry name" value="VTT_dom"/>
</dbReference>
<dbReference type="EMBL" id="GG663735">
    <property type="protein sequence ID" value="EEH60472.1"/>
    <property type="molecule type" value="Genomic_DNA"/>
</dbReference>
<dbReference type="AlphaFoldDB" id="C1MIZ0"/>
<keyword evidence="2" id="KW-1003">Cell membrane</keyword>
<dbReference type="PANTHER" id="PTHR12677">
    <property type="entry name" value="GOLGI APPARATUS MEMBRANE PROTEIN TVP38-RELATED"/>
    <property type="match status" value="1"/>
</dbReference>
<feature type="transmembrane region" description="Helical" evidence="7">
    <location>
        <begin position="105"/>
        <end position="131"/>
    </location>
</feature>
<dbReference type="eggNOG" id="KOG3140">
    <property type="taxonomic scope" value="Eukaryota"/>
</dbReference>
<feature type="compositionally biased region" description="Gly residues" evidence="6">
    <location>
        <begin position="328"/>
        <end position="340"/>
    </location>
</feature>
<dbReference type="RefSeq" id="XP_003055220.1">
    <property type="nucleotide sequence ID" value="XM_003055174.1"/>
</dbReference>
<dbReference type="GeneID" id="9680366"/>
<evidence type="ECO:0000313" key="9">
    <source>
        <dbReference type="EMBL" id="EEH60472.1"/>
    </source>
</evidence>
<reference evidence="9 10" key="1">
    <citation type="journal article" date="2009" name="Science">
        <title>Green evolution and dynamic adaptations revealed by genomes of the marine picoeukaryotes Micromonas.</title>
        <authorList>
            <person name="Worden A.Z."/>
            <person name="Lee J.H."/>
            <person name="Mock T."/>
            <person name="Rouze P."/>
            <person name="Simmons M.P."/>
            <person name="Aerts A.L."/>
            <person name="Allen A.E."/>
            <person name="Cuvelier M.L."/>
            <person name="Derelle E."/>
            <person name="Everett M.V."/>
            <person name="Foulon E."/>
            <person name="Grimwood J."/>
            <person name="Gundlach H."/>
            <person name="Henrissat B."/>
            <person name="Napoli C."/>
            <person name="McDonald S.M."/>
            <person name="Parker M.S."/>
            <person name="Rombauts S."/>
            <person name="Salamov A."/>
            <person name="Von Dassow P."/>
            <person name="Badger J.H."/>
            <person name="Coutinho P.M."/>
            <person name="Demir E."/>
            <person name="Dubchak I."/>
            <person name="Gentemann C."/>
            <person name="Eikrem W."/>
            <person name="Gready J.E."/>
            <person name="John U."/>
            <person name="Lanier W."/>
            <person name="Lindquist E.A."/>
            <person name="Lucas S."/>
            <person name="Mayer K.F."/>
            <person name="Moreau H."/>
            <person name="Not F."/>
            <person name="Otillar R."/>
            <person name="Panaud O."/>
            <person name="Pangilinan J."/>
            <person name="Paulsen I."/>
            <person name="Piegu B."/>
            <person name="Poliakov A."/>
            <person name="Robbens S."/>
            <person name="Schmutz J."/>
            <person name="Toulza E."/>
            <person name="Wyss T."/>
            <person name="Zelensky A."/>
            <person name="Zhou K."/>
            <person name="Armbrust E.V."/>
            <person name="Bhattacharya D."/>
            <person name="Goodenough U.W."/>
            <person name="Van de Peer Y."/>
            <person name="Grigoriev I.V."/>
        </authorList>
    </citation>
    <scope>NUCLEOTIDE SEQUENCE [LARGE SCALE GENOMIC DNA]</scope>
    <source>
        <strain evidence="9 10">CCMP1545</strain>
    </source>
</reference>
<dbReference type="OrthoDB" id="166803at2759"/>
<evidence type="ECO:0000256" key="4">
    <source>
        <dbReference type="ARBA" id="ARBA00022989"/>
    </source>
</evidence>
<evidence type="ECO:0000256" key="1">
    <source>
        <dbReference type="ARBA" id="ARBA00004651"/>
    </source>
</evidence>
<feature type="region of interest" description="Disordered" evidence="6">
    <location>
        <begin position="315"/>
        <end position="374"/>
    </location>
</feature>
<comment type="subcellular location">
    <subcellularLocation>
        <location evidence="1">Cell membrane</location>
        <topology evidence="1">Multi-pass membrane protein</topology>
    </subcellularLocation>
</comment>
<feature type="domain" description="VTT" evidence="8">
    <location>
        <begin position="94"/>
        <end position="214"/>
    </location>
</feature>
<organism evidence="10">
    <name type="scientific">Micromonas pusilla (strain CCMP1545)</name>
    <name type="common">Picoplanktonic green alga</name>
    <dbReference type="NCBI Taxonomy" id="564608"/>
    <lineage>
        <taxon>Eukaryota</taxon>
        <taxon>Viridiplantae</taxon>
        <taxon>Chlorophyta</taxon>
        <taxon>Mamiellophyceae</taxon>
        <taxon>Mamiellales</taxon>
        <taxon>Mamiellaceae</taxon>
        <taxon>Micromonas</taxon>
    </lineage>
</organism>
<feature type="transmembrane region" description="Helical" evidence="7">
    <location>
        <begin position="191"/>
        <end position="212"/>
    </location>
</feature>
<feature type="transmembrane region" description="Helical" evidence="7">
    <location>
        <begin position="76"/>
        <end position="99"/>
    </location>
</feature>
<protein>
    <submittedName>
        <fullName evidence="9">Predicted protein</fullName>
    </submittedName>
</protein>
<keyword evidence="10" id="KW-1185">Reference proteome</keyword>
<dbReference type="KEGG" id="mpp:MICPUCDRAFT_50747"/>
<evidence type="ECO:0000313" key="10">
    <source>
        <dbReference type="Proteomes" id="UP000001876"/>
    </source>
</evidence>
<accession>C1MIZ0</accession>
<sequence>MFRSAAAAPKKAAPADAPVRVRSATEQSRIGFAMWCRAFTLAVLLVSFMSLIFYASTKMRNVEDVIERLGHPLHFFLFNVLVASFGVIPGAASGTSIAAGVIYGTPIGVCLVSTSCAIGAGVSFVIARYAARPLVEKLFVRRVLYTDSSRFALLDQAVMRDGAQIVLLARLSPISPYVAFSYMFGLTAVGFLPFLGASAVGILPASFVYVYLGETGRKATTRSRGGGGAGGGGNGETSNVEIAFYTFGLVVTALVTYRLTVIAKATLGSKVGGDLFSGGVSGGGSAGGGGLGGNGGEKDEVEELLEFAEVVTPRAPRAPRDEETGNARAGGGGGGGGGARGFLVSDPGGEGFREFSPLPSESRAGSGGGVLDRRRSGDFMNAVIKR</sequence>